<feature type="compositionally biased region" description="Basic residues" evidence="1">
    <location>
        <begin position="16"/>
        <end position="31"/>
    </location>
</feature>
<evidence type="ECO:0000259" key="2">
    <source>
        <dbReference type="Pfam" id="PF01814"/>
    </source>
</evidence>
<proteinExistence type="predicted"/>
<organism evidence="3 4">
    <name type="scientific">Pseudolysinimonas kribbensis</name>
    <dbReference type="NCBI Taxonomy" id="433641"/>
    <lineage>
        <taxon>Bacteria</taxon>
        <taxon>Bacillati</taxon>
        <taxon>Actinomycetota</taxon>
        <taxon>Actinomycetes</taxon>
        <taxon>Micrococcales</taxon>
        <taxon>Microbacteriaceae</taxon>
        <taxon>Pseudolysinimonas</taxon>
    </lineage>
</organism>
<gene>
    <name evidence="3" type="ORF">GCM10025881_02950</name>
</gene>
<reference evidence="4" key="1">
    <citation type="journal article" date="2019" name="Int. J. Syst. Evol. Microbiol.">
        <title>The Global Catalogue of Microorganisms (GCM) 10K type strain sequencing project: providing services to taxonomists for standard genome sequencing and annotation.</title>
        <authorList>
            <consortium name="The Broad Institute Genomics Platform"/>
            <consortium name="The Broad Institute Genome Sequencing Center for Infectious Disease"/>
            <person name="Wu L."/>
            <person name="Ma J."/>
        </authorList>
    </citation>
    <scope>NUCLEOTIDE SEQUENCE [LARGE SCALE GENOMIC DNA]</scope>
    <source>
        <strain evidence="4">NBRC 108894</strain>
    </source>
</reference>
<evidence type="ECO:0000313" key="3">
    <source>
        <dbReference type="EMBL" id="GMA93471.1"/>
    </source>
</evidence>
<protein>
    <submittedName>
        <fullName evidence="3">Hemerythrin</fullName>
    </submittedName>
</protein>
<comment type="caution">
    <text evidence="3">The sequence shown here is derived from an EMBL/GenBank/DDBJ whole genome shotgun (WGS) entry which is preliminary data.</text>
</comment>
<accession>A0ABQ6K3W9</accession>
<dbReference type="Proteomes" id="UP001157034">
    <property type="component" value="Unassembled WGS sequence"/>
</dbReference>
<dbReference type="InterPro" id="IPR012312">
    <property type="entry name" value="Hemerythrin-like"/>
</dbReference>
<keyword evidence="4" id="KW-1185">Reference proteome</keyword>
<evidence type="ECO:0000256" key="1">
    <source>
        <dbReference type="SAM" id="MobiDB-lite"/>
    </source>
</evidence>
<dbReference type="Pfam" id="PF01814">
    <property type="entry name" value="Hemerythrin"/>
    <property type="match status" value="1"/>
</dbReference>
<name>A0ABQ6K3W9_9MICO</name>
<feature type="region of interest" description="Disordered" evidence="1">
    <location>
        <begin position="1"/>
        <end position="36"/>
    </location>
</feature>
<sequence>MTNDGEPFRRADARAPRHRRRHRGVRRRFGPRRRDPRTAAGAFDALRRHIYLEEEFLFPPIREAGLLMPVMVMIREHGALWQLMDALTELLDENDPADVDDELLSTCRALLDQLDQHNSKEEPIIYPHADADLDEQAAAHLVDFLESGRTPAGWVCEAAR</sequence>
<dbReference type="Gene3D" id="1.20.120.520">
    <property type="entry name" value="nmb1532 protein domain like"/>
    <property type="match status" value="1"/>
</dbReference>
<feature type="compositionally biased region" description="Basic and acidic residues" evidence="1">
    <location>
        <begin position="1"/>
        <end position="15"/>
    </location>
</feature>
<evidence type="ECO:0000313" key="4">
    <source>
        <dbReference type="Proteomes" id="UP001157034"/>
    </source>
</evidence>
<feature type="domain" description="Hemerythrin-like" evidence="2">
    <location>
        <begin position="36"/>
        <end position="128"/>
    </location>
</feature>
<dbReference type="EMBL" id="BSVB01000001">
    <property type="protein sequence ID" value="GMA93471.1"/>
    <property type="molecule type" value="Genomic_DNA"/>
</dbReference>